<feature type="transmembrane region" description="Helical" evidence="1">
    <location>
        <begin position="74"/>
        <end position="93"/>
    </location>
</feature>
<dbReference type="Pfam" id="PF09945">
    <property type="entry name" value="DUF2177"/>
    <property type="match status" value="1"/>
</dbReference>
<name>A0A1G6NPZ3_9BURK</name>
<accession>A0A1G6NPZ3</accession>
<proteinExistence type="predicted"/>
<evidence type="ECO:0000313" key="2">
    <source>
        <dbReference type="EMBL" id="SDC69819.1"/>
    </source>
</evidence>
<dbReference type="AlphaFoldDB" id="A0A1G6NPZ3"/>
<sequence length="139" mass="14997">MMIRPLAVAYASTALVFLALDAVWLSTMADRLYRPGIGHLMQDKFSVAPAALFYLLYVAGVVMIAVLPGVEQRSWTTAMGMGALLGLIAYATYDLTNQATLKDWPWSVTIADMCWGAFVTSAAATAACLATLRWGGDLR</sequence>
<dbReference type="EMBL" id="FMZC01000003">
    <property type="protein sequence ID" value="SDC69819.1"/>
    <property type="molecule type" value="Genomic_DNA"/>
</dbReference>
<keyword evidence="1" id="KW-1133">Transmembrane helix</keyword>
<protein>
    <submittedName>
        <fullName evidence="2">Uncharacterized membrane protein</fullName>
    </submittedName>
</protein>
<dbReference type="Proteomes" id="UP000198781">
    <property type="component" value="Unassembled WGS sequence"/>
</dbReference>
<dbReference type="RefSeq" id="WP_245711252.1">
    <property type="nucleotide sequence ID" value="NZ_FMZC01000003.1"/>
</dbReference>
<feature type="transmembrane region" description="Helical" evidence="1">
    <location>
        <begin position="113"/>
        <end position="132"/>
    </location>
</feature>
<keyword evidence="1" id="KW-0812">Transmembrane</keyword>
<reference evidence="2 3" key="1">
    <citation type="submission" date="2016-10" db="EMBL/GenBank/DDBJ databases">
        <authorList>
            <person name="de Groot N.N."/>
        </authorList>
    </citation>
    <scope>NUCLEOTIDE SEQUENCE [LARGE SCALE GENOMIC DNA]</scope>
    <source>
        <strain evidence="2 3">DSM 16619</strain>
    </source>
</reference>
<gene>
    <name evidence="2" type="ORF">SAMN05192589_10319</name>
</gene>
<feature type="transmembrane region" description="Helical" evidence="1">
    <location>
        <begin position="46"/>
        <end position="67"/>
    </location>
</feature>
<dbReference type="InterPro" id="IPR018687">
    <property type="entry name" value="DUF2177_membr"/>
</dbReference>
<dbReference type="STRING" id="187868.SAMN05192589_10319"/>
<keyword evidence="3" id="KW-1185">Reference proteome</keyword>
<organism evidence="2 3">
    <name type="scientific">Paracidovorax valerianellae</name>
    <dbReference type="NCBI Taxonomy" id="187868"/>
    <lineage>
        <taxon>Bacteria</taxon>
        <taxon>Pseudomonadati</taxon>
        <taxon>Pseudomonadota</taxon>
        <taxon>Betaproteobacteria</taxon>
        <taxon>Burkholderiales</taxon>
        <taxon>Comamonadaceae</taxon>
        <taxon>Paracidovorax</taxon>
    </lineage>
</organism>
<evidence type="ECO:0000313" key="3">
    <source>
        <dbReference type="Proteomes" id="UP000198781"/>
    </source>
</evidence>
<evidence type="ECO:0000256" key="1">
    <source>
        <dbReference type="SAM" id="Phobius"/>
    </source>
</evidence>
<keyword evidence="1" id="KW-0472">Membrane</keyword>